<proteinExistence type="predicted"/>
<dbReference type="AntiFam" id="ANF00178">
    <property type="entry name" value="Shadow ORF (opposite dhbF)"/>
</dbReference>
<evidence type="ECO:0000313" key="1">
    <source>
        <dbReference type="EMBL" id="KWV89608.1"/>
    </source>
</evidence>
<dbReference type="Proteomes" id="UP000061348">
    <property type="component" value="Unassembled WGS sequence"/>
</dbReference>
<accession>A0A125QJ39</accession>
<sequence>MAGQGRLDFPQFDAHATDFYLVVIAPQVVEIAVWQPARQVAGAVHATAAERVVDKPFGTQLGTVQVPPRHALAADIQLPRHANRHRALLRVQQVDAGIGDRRADMQRLAHLNARRGRHNGGFGGAIVVHHRKRLRLGEGAQAVAADQQGAQGGMPQPLAEGIFGHRRGQETHIQWLRAPPAEQRVDIFRTFMGRWQVQGRTHAQCRPDFPGHGIKTEAGDAGSVAARMQVERLAMPVHQVRHAVMFDHHTLGQPGGTRGVNHISQVRRRDGNLRVTVDGCAARLQRDHRYRRDGQTLA</sequence>
<protein>
    <submittedName>
        <fullName evidence="1">Uncharacterized protein</fullName>
    </submittedName>
</protein>
<name>A0A125QJ39_PSEFL</name>
<dbReference type="EMBL" id="LCYA01000029">
    <property type="protein sequence ID" value="KWV89608.1"/>
    <property type="molecule type" value="Genomic_DNA"/>
</dbReference>
<organism evidence="1 2">
    <name type="scientific">Pseudomonas fluorescens</name>
    <dbReference type="NCBI Taxonomy" id="294"/>
    <lineage>
        <taxon>Bacteria</taxon>
        <taxon>Pseudomonadati</taxon>
        <taxon>Pseudomonadota</taxon>
        <taxon>Gammaproteobacteria</taxon>
        <taxon>Pseudomonadales</taxon>
        <taxon>Pseudomonadaceae</taxon>
        <taxon>Pseudomonas</taxon>
    </lineage>
</organism>
<evidence type="ECO:0000313" key="2">
    <source>
        <dbReference type="Proteomes" id="UP000061348"/>
    </source>
</evidence>
<dbReference type="AlphaFoldDB" id="A0A125QJ39"/>
<comment type="caution">
    <text evidence="1">The sequence shown here is derived from an EMBL/GenBank/DDBJ whole genome shotgun (WGS) entry which is preliminary data.</text>
</comment>
<reference evidence="1 2" key="1">
    <citation type="submission" date="2015-05" db="EMBL/GenBank/DDBJ databases">
        <title>A genomic and transcriptomic approach to investigate the blue pigment phenotype in Pseudomonas fluorescens.</title>
        <authorList>
            <person name="Andreani N.A."/>
            <person name="Cardazzo B."/>
        </authorList>
    </citation>
    <scope>NUCLEOTIDE SEQUENCE [LARGE SCALE GENOMIC DNA]</scope>
    <source>
        <strain evidence="1 2">Ps_22</strain>
    </source>
</reference>
<gene>
    <name evidence="1" type="ORF">PFLmoz3_00721</name>
</gene>